<reference evidence="2 3" key="1">
    <citation type="journal article" date="2019" name="Int. J. Syst. Evol. Microbiol.">
        <title>The Global Catalogue of Microorganisms (GCM) 10K type strain sequencing project: providing services to taxonomists for standard genome sequencing and annotation.</title>
        <authorList>
            <consortium name="The Broad Institute Genomics Platform"/>
            <consortium name="The Broad Institute Genome Sequencing Center for Infectious Disease"/>
            <person name="Wu L."/>
            <person name="Ma J."/>
        </authorList>
    </citation>
    <scope>NUCLEOTIDE SEQUENCE [LARGE SCALE GENOMIC DNA]</scope>
    <source>
        <strain evidence="2 3">JCM 16014</strain>
    </source>
</reference>
<proteinExistence type="predicted"/>
<feature type="region of interest" description="Disordered" evidence="1">
    <location>
        <begin position="66"/>
        <end position="91"/>
    </location>
</feature>
<dbReference type="EMBL" id="BAAAQN010000010">
    <property type="protein sequence ID" value="GAA2024717.1"/>
    <property type="molecule type" value="Genomic_DNA"/>
</dbReference>
<protein>
    <submittedName>
        <fullName evidence="2">Uncharacterized protein</fullName>
    </submittedName>
</protein>
<feature type="compositionally biased region" description="Polar residues" evidence="1">
    <location>
        <begin position="66"/>
        <end position="80"/>
    </location>
</feature>
<keyword evidence="3" id="KW-1185">Reference proteome</keyword>
<comment type="caution">
    <text evidence="2">The sequence shown here is derived from an EMBL/GenBank/DDBJ whole genome shotgun (WGS) entry which is preliminary data.</text>
</comment>
<organism evidence="2 3">
    <name type="scientific">Catenulispora yoronensis</name>
    <dbReference type="NCBI Taxonomy" id="450799"/>
    <lineage>
        <taxon>Bacteria</taxon>
        <taxon>Bacillati</taxon>
        <taxon>Actinomycetota</taxon>
        <taxon>Actinomycetes</taxon>
        <taxon>Catenulisporales</taxon>
        <taxon>Catenulisporaceae</taxon>
        <taxon>Catenulispora</taxon>
    </lineage>
</organism>
<name>A0ABN2U073_9ACTN</name>
<feature type="region of interest" description="Disordered" evidence="1">
    <location>
        <begin position="1"/>
        <end position="22"/>
    </location>
</feature>
<gene>
    <name evidence="2" type="ORF">GCM10009839_23240</name>
</gene>
<evidence type="ECO:0000313" key="2">
    <source>
        <dbReference type="EMBL" id="GAA2024717.1"/>
    </source>
</evidence>
<evidence type="ECO:0000256" key="1">
    <source>
        <dbReference type="SAM" id="MobiDB-lite"/>
    </source>
</evidence>
<sequence length="91" mass="9570">MDGGRVRAQAGDGDRGVEPVAGAPAERFAVGLGRIGVEHRDHEDPDLVGHWFPAFVVARRAAITRHATQAGSPAKNSRPSAMSPARAPGMY</sequence>
<evidence type="ECO:0000313" key="3">
    <source>
        <dbReference type="Proteomes" id="UP001500751"/>
    </source>
</evidence>
<accession>A0ABN2U073</accession>
<dbReference type="Proteomes" id="UP001500751">
    <property type="component" value="Unassembled WGS sequence"/>
</dbReference>